<evidence type="ECO:0000256" key="4">
    <source>
        <dbReference type="ARBA" id="ARBA00022801"/>
    </source>
</evidence>
<name>A0A453C0B1_AEGTS</name>
<dbReference type="InterPro" id="IPR001763">
    <property type="entry name" value="Rhodanese-like_dom"/>
</dbReference>
<dbReference type="InterPro" id="IPR004589">
    <property type="entry name" value="DNA_helicase_ATP-dep_RecQ"/>
</dbReference>
<evidence type="ECO:0000256" key="5">
    <source>
        <dbReference type="ARBA" id="ARBA00022806"/>
    </source>
</evidence>
<dbReference type="Gene3D" id="3.40.50.300">
    <property type="entry name" value="P-loop containing nucleotide triphosphate hydrolases"/>
    <property type="match status" value="1"/>
</dbReference>
<dbReference type="GO" id="GO:0003677">
    <property type="term" value="F:DNA binding"/>
    <property type="evidence" value="ECO:0007669"/>
    <property type="project" value="UniProtKB-KW"/>
</dbReference>
<dbReference type="InterPro" id="IPR032284">
    <property type="entry name" value="RecQ_Zn-bd"/>
</dbReference>
<evidence type="ECO:0000256" key="8">
    <source>
        <dbReference type="ARBA" id="ARBA00023235"/>
    </source>
</evidence>
<reference evidence="15" key="1">
    <citation type="journal article" date="2014" name="Science">
        <title>Ancient hybridizations among the ancestral genomes of bread wheat.</title>
        <authorList>
            <consortium name="International Wheat Genome Sequencing Consortium,"/>
            <person name="Marcussen T."/>
            <person name="Sandve S.R."/>
            <person name="Heier L."/>
            <person name="Spannagl M."/>
            <person name="Pfeifer M."/>
            <person name="Jakobsen K.S."/>
            <person name="Wulff B.B."/>
            <person name="Steuernagel B."/>
            <person name="Mayer K.F."/>
            <person name="Olsen O.A."/>
        </authorList>
    </citation>
    <scope>NUCLEOTIDE SEQUENCE [LARGE SCALE GENOMIC DNA]</scope>
    <source>
        <strain evidence="15">cv. AL8/78</strain>
    </source>
</reference>
<keyword evidence="4 11" id="KW-0378">Hydrolase</keyword>
<comment type="catalytic activity">
    <reaction evidence="11">
        <text>ATP + H2O = ADP + phosphate + H(+)</text>
        <dbReference type="Rhea" id="RHEA:13065"/>
        <dbReference type="ChEBI" id="CHEBI:15377"/>
        <dbReference type="ChEBI" id="CHEBI:15378"/>
        <dbReference type="ChEBI" id="CHEBI:30616"/>
        <dbReference type="ChEBI" id="CHEBI:43474"/>
        <dbReference type="ChEBI" id="CHEBI:456216"/>
    </reaction>
</comment>
<reference evidence="14" key="4">
    <citation type="submission" date="2019-03" db="UniProtKB">
        <authorList>
            <consortium name="EnsemblPlants"/>
        </authorList>
    </citation>
    <scope>IDENTIFICATION</scope>
</reference>
<dbReference type="EC" id="5.6.2.4" evidence="11"/>
<dbReference type="NCBIfam" id="TIGR00614">
    <property type="entry name" value="recQ_fam"/>
    <property type="match status" value="1"/>
</dbReference>
<evidence type="ECO:0000256" key="3">
    <source>
        <dbReference type="ARBA" id="ARBA00022741"/>
    </source>
</evidence>
<dbReference type="FunFam" id="3.40.50.300:FF:000340">
    <property type="entry name" value="Bloom syndrome, RecQ helicase"/>
    <property type="match status" value="1"/>
</dbReference>
<dbReference type="GO" id="GO:0016887">
    <property type="term" value="F:ATP hydrolysis activity"/>
    <property type="evidence" value="ECO:0007669"/>
    <property type="project" value="RHEA"/>
</dbReference>
<reference evidence="14" key="5">
    <citation type="journal article" date="2021" name="G3 (Bethesda)">
        <title>Aegilops tauschii genome assembly Aet v5.0 features greater sequence contiguity and improved annotation.</title>
        <authorList>
            <person name="Wang L."/>
            <person name="Zhu T."/>
            <person name="Rodriguez J.C."/>
            <person name="Deal K.R."/>
            <person name="Dubcovsky J."/>
            <person name="McGuire P.E."/>
            <person name="Lux T."/>
            <person name="Spannagl M."/>
            <person name="Mayer K.F.X."/>
            <person name="Baldrich P."/>
            <person name="Meyers B.C."/>
            <person name="Huo N."/>
            <person name="Gu Y.Q."/>
            <person name="Zhou H."/>
            <person name="Devos K.M."/>
            <person name="Bennetzen J.L."/>
            <person name="Unver T."/>
            <person name="Budak H."/>
            <person name="Gulick P.J."/>
            <person name="Galiba G."/>
            <person name="Kalapos B."/>
            <person name="Nelson D.R."/>
            <person name="Li P."/>
            <person name="You F.M."/>
            <person name="Luo M.C."/>
            <person name="Dvorak J."/>
        </authorList>
    </citation>
    <scope>NUCLEOTIDE SEQUENCE [LARGE SCALE GENOMIC DNA]</scope>
    <source>
        <strain evidence="14">cv. AL8/78</strain>
    </source>
</reference>
<evidence type="ECO:0000256" key="2">
    <source>
        <dbReference type="ARBA" id="ARBA00005446"/>
    </source>
</evidence>
<dbReference type="PROSITE" id="PS50206">
    <property type="entry name" value="RHODANESE_3"/>
    <property type="match status" value="1"/>
</dbReference>
<dbReference type="GO" id="GO:0000724">
    <property type="term" value="P:double-strand break repair via homologous recombination"/>
    <property type="evidence" value="ECO:0007669"/>
    <property type="project" value="TreeGrafter"/>
</dbReference>
<evidence type="ECO:0000256" key="11">
    <source>
        <dbReference type="RuleBase" id="RU364117"/>
    </source>
</evidence>
<dbReference type="AlphaFoldDB" id="A0A453C0B1"/>
<dbReference type="SMART" id="SM00490">
    <property type="entry name" value="HELICc"/>
    <property type="match status" value="1"/>
</dbReference>
<organism evidence="14 15">
    <name type="scientific">Aegilops tauschii subsp. strangulata</name>
    <name type="common">Goatgrass</name>
    <dbReference type="NCBI Taxonomy" id="200361"/>
    <lineage>
        <taxon>Eukaryota</taxon>
        <taxon>Viridiplantae</taxon>
        <taxon>Streptophyta</taxon>
        <taxon>Embryophyta</taxon>
        <taxon>Tracheophyta</taxon>
        <taxon>Spermatophyta</taxon>
        <taxon>Magnoliopsida</taxon>
        <taxon>Liliopsida</taxon>
        <taxon>Poales</taxon>
        <taxon>Poaceae</taxon>
        <taxon>BOP clade</taxon>
        <taxon>Pooideae</taxon>
        <taxon>Triticodae</taxon>
        <taxon>Triticeae</taxon>
        <taxon>Triticinae</taxon>
        <taxon>Aegilops</taxon>
    </lineage>
</organism>
<evidence type="ECO:0000259" key="12">
    <source>
        <dbReference type="PROSITE" id="PS50206"/>
    </source>
</evidence>
<dbReference type="PROSITE" id="PS51194">
    <property type="entry name" value="HELICASE_CTER"/>
    <property type="match status" value="1"/>
</dbReference>
<accession>A0A453C0B1</accession>
<dbReference type="GO" id="GO:0009378">
    <property type="term" value="F:four-way junction helicase activity"/>
    <property type="evidence" value="ECO:0007669"/>
    <property type="project" value="TreeGrafter"/>
</dbReference>
<evidence type="ECO:0000256" key="7">
    <source>
        <dbReference type="ARBA" id="ARBA00023125"/>
    </source>
</evidence>
<dbReference type="InterPro" id="IPR001650">
    <property type="entry name" value="Helicase_C-like"/>
</dbReference>
<evidence type="ECO:0000256" key="9">
    <source>
        <dbReference type="ARBA" id="ARBA00023242"/>
    </source>
</evidence>
<dbReference type="PANTHER" id="PTHR13710">
    <property type="entry name" value="DNA HELICASE RECQ FAMILY MEMBER"/>
    <property type="match status" value="1"/>
</dbReference>
<dbReference type="GO" id="GO:0005694">
    <property type="term" value="C:chromosome"/>
    <property type="evidence" value="ECO:0007669"/>
    <property type="project" value="TreeGrafter"/>
</dbReference>
<dbReference type="Pfam" id="PF16124">
    <property type="entry name" value="RecQ_Zn_bind"/>
    <property type="match status" value="1"/>
</dbReference>
<dbReference type="GO" id="GO:0005737">
    <property type="term" value="C:cytoplasm"/>
    <property type="evidence" value="ECO:0007669"/>
    <property type="project" value="TreeGrafter"/>
</dbReference>
<dbReference type="GO" id="GO:0005634">
    <property type="term" value="C:nucleus"/>
    <property type="evidence" value="ECO:0007669"/>
    <property type="project" value="UniProtKB-SubCell"/>
</dbReference>
<comment type="subcellular location">
    <subcellularLocation>
        <location evidence="1 11">Nucleus</location>
    </subcellularLocation>
</comment>
<dbReference type="InterPro" id="IPR027417">
    <property type="entry name" value="P-loop_NTPase"/>
</dbReference>
<dbReference type="SUPFAM" id="SSF52540">
    <property type="entry name" value="P-loop containing nucleoside triphosphate hydrolases"/>
    <property type="match status" value="1"/>
</dbReference>
<sequence length="223" mass="25392">MPKTKKCLEDIDCFIRENHPKECGIIYCLSRMDCEKVAEKLREYGHQASHYHGNMEPSDRAAVQRLWSMDKINIICATVAFGMGINKPDVRFVIHHSLPKSIEGYHQECGRAGRDGQRSSCVLYYNYSDYIRVKHMITQGSAEQVRSSSSSSHGQALATHKENLLCMVSYCENDVDCRRLLQLIHFGETFDPSHCSKTCDNCKKGLRWIEKDVTNIAKQLVGA</sequence>
<feature type="domain" description="Rhodanese" evidence="12">
    <location>
        <begin position="25"/>
        <end position="59"/>
    </location>
</feature>
<keyword evidence="7" id="KW-0238">DNA-binding</keyword>
<protein>
    <recommendedName>
        <fullName evidence="11">ATP-dependent DNA helicase</fullName>
        <ecNumber evidence="11">5.6.2.4</ecNumber>
    </recommendedName>
</protein>
<keyword evidence="5 11" id="KW-0347">Helicase</keyword>
<dbReference type="Pfam" id="PF00271">
    <property type="entry name" value="Helicase_C"/>
    <property type="match status" value="1"/>
</dbReference>
<evidence type="ECO:0000256" key="10">
    <source>
        <dbReference type="ARBA" id="ARBA00034617"/>
    </source>
</evidence>
<evidence type="ECO:0000256" key="1">
    <source>
        <dbReference type="ARBA" id="ARBA00004123"/>
    </source>
</evidence>
<dbReference type="EnsemblPlants" id="AET2Gv20689900.7">
    <property type="protein sequence ID" value="AET2Gv20689900.7"/>
    <property type="gene ID" value="AET2Gv20689900"/>
</dbReference>
<dbReference type="CDD" id="cd18794">
    <property type="entry name" value="SF2_C_RecQ"/>
    <property type="match status" value="1"/>
</dbReference>
<feature type="domain" description="Helicase C-terminal" evidence="13">
    <location>
        <begin position="7"/>
        <end position="165"/>
    </location>
</feature>
<comment type="similarity">
    <text evidence="2 11">Belongs to the helicase family. RecQ subfamily.</text>
</comment>
<proteinExistence type="inferred from homology"/>
<evidence type="ECO:0000313" key="15">
    <source>
        <dbReference type="Proteomes" id="UP000015105"/>
    </source>
</evidence>
<dbReference type="GO" id="GO:0043138">
    <property type="term" value="F:3'-5' DNA helicase activity"/>
    <property type="evidence" value="ECO:0007669"/>
    <property type="project" value="UniProtKB-EC"/>
</dbReference>
<reference evidence="14" key="3">
    <citation type="journal article" date="2017" name="Nature">
        <title>Genome sequence of the progenitor of the wheat D genome Aegilops tauschii.</title>
        <authorList>
            <person name="Luo M.C."/>
            <person name="Gu Y.Q."/>
            <person name="Puiu D."/>
            <person name="Wang H."/>
            <person name="Twardziok S.O."/>
            <person name="Deal K.R."/>
            <person name="Huo N."/>
            <person name="Zhu T."/>
            <person name="Wang L."/>
            <person name="Wang Y."/>
            <person name="McGuire P.E."/>
            <person name="Liu S."/>
            <person name="Long H."/>
            <person name="Ramasamy R.K."/>
            <person name="Rodriguez J.C."/>
            <person name="Van S.L."/>
            <person name="Yuan L."/>
            <person name="Wang Z."/>
            <person name="Xia Z."/>
            <person name="Xiao L."/>
            <person name="Anderson O.D."/>
            <person name="Ouyang S."/>
            <person name="Liang Y."/>
            <person name="Zimin A.V."/>
            <person name="Pertea G."/>
            <person name="Qi P."/>
            <person name="Bennetzen J.L."/>
            <person name="Dai X."/>
            <person name="Dawson M.W."/>
            <person name="Muller H.G."/>
            <person name="Kugler K."/>
            <person name="Rivarola-Duarte L."/>
            <person name="Spannagl M."/>
            <person name="Mayer K.F.X."/>
            <person name="Lu F.H."/>
            <person name="Bevan M.W."/>
            <person name="Leroy P."/>
            <person name="Li P."/>
            <person name="You F.M."/>
            <person name="Sun Q."/>
            <person name="Liu Z."/>
            <person name="Lyons E."/>
            <person name="Wicker T."/>
            <person name="Salzberg S.L."/>
            <person name="Devos K.M."/>
            <person name="Dvorak J."/>
        </authorList>
    </citation>
    <scope>NUCLEOTIDE SEQUENCE [LARGE SCALE GENOMIC DNA]</scope>
    <source>
        <strain evidence="14">cv. AL8/78</strain>
    </source>
</reference>
<keyword evidence="3 11" id="KW-0547">Nucleotide-binding</keyword>
<keyword evidence="15" id="KW-1185">Reference proteome</keyword>
<dbReference type="GO" id="GO:0005524">
    <property type="term" value="F:ATP binding"/>
    <property type="evidence" value="ECO:0007669"/>
    <property type="project" value="UniProtKB-KW"/>
</dbReference>
<comment type="catalytic activity">
    <reaction evidence="10 11">
        <text>Couples ATP hydrolysis with the unwinding of duplex DNA by translocating in the 3'-5' direction.</text>
        <dbReference type="EC" id="5.6.2.4"/>
    </reaction>
</comment>
<keyword evidence="8" id="KW-0413">Isomerase</keyword>
<evidence type="ECO:0000313" key="14">
    <source>
        <dbReference type="EnsemblPlants" id="AET2Gv20689900.7"/>
    </source>
</evidence>
<evidence type="ECO:0000259" key="13">
    <source>
        <dbReference type="PROSITE" id="PS51194"/>
    </source>
</evidence>
<evidence type="ECO:0000256" key="6">
    <source>
        <dbReference type="ARBA" id="ARBA00022840"/>
    </source>
</evidence>
<dbReference type="Gramene" id="AET2Gv20689900.7">
    <property type="protein sequence ID" value="AET2Gv20689900.7"/>
    <property type="gene ID" value="AET2Gv20689900"/>
</dbReference>
<keyword evidence="9 11" id="KW-0539">Nucleus</keyword>
<keyword evidence="6 11" id="KW-0067">ATP-binding</keyword>
<dbReference type="Proteomes" id="UP000015105">
    <property type="component" value="Chromosome 2D"/>
</dbReference>
<dbReference type="PANTHER" id="PTHR13710:SF156">
    <property type="entry name" value="ATP-DEPENDENT DNA HELICASE Q-LIKE 4B"/>
    <property type="match status" value="1"/>
</dbReference>
<reference evidence="15" key="2">
    <citation type="journal article" date="2017" name="Nat. Plants">
        <title>The Aegilops tauschii genome reveals multiple impacts of transposons.</title>
        <authorList>
            <person name="Zhao G."/>
            <person name="Zou C."/>
            <person name="Li K."/>
            <person name="Wang K."/>
            <person name="Li T."/>
            <person name="Gao L."/>
            <person name="Zhang X."/>
            <person name="Wang H."/>
            <person name="Yang Z."/>
            <person name="Liu X."/>
            <person name="Jiang W."/>
            <person name="Mao L."/>
            <person name="Kong X."/>
            <person name="Jiao Y."/>
            <person name="Jia J."/>
        </authorList>
    </citation>
    <scope>NUCLEOTIDE SEQUENCE [LARGE SCALE GENOMIC DNA]</scope>
    <source>
        <strain evidence="15">cv. AL8/78</strain>
    </source>
</reference>